<dbReference type="AlphaFoldDB" id="A0A1X1EFM2"/>
<protein>
    <recommendedName>
        <fullName evidence="3">Addiction module toxin RelE</fullName>
    </recommendedName>
</protein>
<keyword evidence="2" id="KW-1185">Reference proteome</keyword>
<evidence type="ECO:0008006" key="3">
    <source>
        <dbReference type="Google" id="ProtNLM"/>
    </source>
</evidence>
<dbReference type="OrthoDB" id="8607264at2"/>
<reference evidence="1 2" key="1">
    <citation type="journal article" date="2017" name="Antonie Van Leeuwenhoek">
        <title>Phylogenomic resolution of the bacterial genus Pantoea and its relationship with Erwinia and Tatumella.</title>
        <authorList>
            <person name="Palmer M."/>
            <person name="Steenkamp E.T."/>
            <person name="Coetzee M.P."/>
            <person name="Chan W.Y."/>
            <person name="van Zyl E."/>
            <person name="De Maayer P."/>
            <person name="Coutinho T.A."/>
            <person name="Blom J."/>
            <person name="Smits T.H."/>
            <person name="Duffy B."/>
            <person name="Venter S.N."/>
        </authorList>
    </citation>
    <scope>NUCLEOTIDE SEQUENCE [LARGE SCALE GENOMIC DNA]</scope>
    <source>
        <strain evidence="1 2">LMG 2657</strain>
    </source>
</reference>
<dbReference type="STRING" id="55209.HA50_27630"/>
<dbReference type="InterPro" id="IPR009387">
    <property type="entry name" value="HigB-2"/>
</dbReference>
<comment type="caution">
    <text evidence="1">The sequence shown here is derived from an EMBL/GenBank/DDBJ whole genome shotgun (WGS) entry which is preliminary data.</text>
</comment>
<sequence length="72" mass="8180">MRMDNLLRLFVEWSYNKERKKSGITDFQLRQLAVELLADPKDGSLGGGVYKKRVALQAGTRGGARTIIIYHQ</sequence>
<gene>
    <name evidence="1" type="ORF">HA50_27630</name>
</gene>
<name>A0A1X1EFM2_PANCY</name>
<evidence type="ECO:0000313" key="1">
    <source>
        <dbReference type="EMBL" id="ORM87721.1"/>
    </source>
</evidence>
<evidence type="ECO:0000313" key="2">
    <source>
        <dbReference type="Proteomes" id="UP000193749"/>
    </source>
</evidence>
<dbReference type="EMBL" id="MLJI01000003">
    <property type="protein sequence ID" value="ORM87721.1"/>
    <property type="molecule type" value="Genomic_DNA"/>
</dbReference>
<proteinExistence type="predicted"/>
<accession>A0A1X1EFM2</accession>
<dbReference type="Proteomes" id="UP000193749">
    <property type="component" value="Unassembled WGS sequence"/>
</dbReference>
<dbReference type="Pfam" id="PF06296">
    <property type="entry name" value="RelE"/>
    <property type="match status" value="1"/>
</dbReference>
<organism evidence="1 2">
    <name type="scientific">Pantoea cypripedii</name>
    <name type="common">Pectobacterium cypripedii</name>
    <name type="synonym">Erwinia cypripedii</name>
    <dbReference type="NCBI Taxonomy" id="55209"/>
    <lineage>
        <taxon>Bacteria</taxon>
        <taxon>Pseudomonadati</taxon>
        <taxon>Pseudomonadota</taxon>
        <taxon>Gammaproteobacteria</taxon>
        <taxon>Enterobacterales</taxon>
        <taxon>Erwiniaceae</taxon>
        <taxon>Pantoea</taxon>
    </lineage>
</organism>
<dbReference type="RefSeq" id="WP_158087463.1">
    <property type="nucleotide sequence ID" value="NZ_MLJI01000003.1"/>
</dbReference>